<keyword evidence="1" id="KW-1133">Transmembrane helix</keyword>
<feature type="transmembrane region" description="Helical" evidence="1">
    <location>
        <begin position="130"/>
        <end position="149"/>
    </location>
</feature>
<evidence type="ECO:0000313" key="2">
    <source>
        <dbReference type="EMBL" id="RXT27239.1"/>
    </source>
</evidence>
<sequence>MLLNYWILPLLFVLHDFEEMIMVPIWKQRHSQRIRQMKRPFFGAVTSGQAFSVGVLEELLILIVVSLLSYKLHSPILCLAFMVAYTLHFLMHFRMCLAYQGYVPGIISATLELPIMIWLILTYWQQSQCTISEFAIYFVFAFMVMMLNLRIMHELMPHIQARMTTYTKTSSL</sequence>
<evidence type="ECO:0008006" key="4">
    <source>
        <dbReference type="Google" id="ProtNLM"/>
    </source>
</evidence>
<accession>A0A4Q1U6E8</accession>
<evidence type="ECO:0000313" key="3">
    <source>
        <dbReference type="Proteomes" id="UP000290475"/>
    </source>
</evidence>
<keyword evidence="1" id="KW-0472">Membrane</keyword>
<keyword evidence="1" id="KW-0812">Transmembrane</keyword>
<reference evidence="2 3" key="1">
    <citation type="submission" date="2017-01" db="EMBL/GenBank/DDBJ databases">
        <title>Lactobacillus chiayiensis sp. nov., a lactic acid bacterium isolated from compost.</title>
        <authorList>
            <person name="Huang C.-H."/>
        </authorList>
    </citation>
    <scope>NUCLEOTIDE SEQUENCE [LARGE SCALE GENOMIC DNA]</scope>
    <source>
        <strain evidence="3">chh01</strain>
    </source>
</reference>
<evidence type="ECO:0000256" key="1">
    <source>
        <dbReference type="SAM" id="Phobius"/>
    </source>
</evidence>
<dbReference type="InterPro" id="IPR025671">
    <property type="entry name" value="HXXEE"/>
</dbReference>
<feature type="transmembrane region" description="Helical" evidence="1">
    <location>
        <begin position="102"/>
        <end position="124"/>
    </location>
</feature>
<proteinExistence type="predicted"/>
<gene>
    <name evidence="2" type="ORF">BVJ53_04445</name>
</gene>
<dbReference type="Proteomes" id="UP000290475">
    <property type="component" value="Unassembled WGS sequence"/>
</dbReference>
<feature type="transmembrane region" description="Helical" evidence="1">
    <location>
        <begin position="6"/>
        <end position="26"/>
    </location>
</feature>
<organism evidence="2 3">
    <name type="scientific">Lacticaseibacillus chiayiensis</name>
    <dbReference type="NCBI Taxonomy" id="2100821"/>
    <lineage>
        <taxon>Bacteria</taxon>
        <taxon>Bacillati</taxon>
        <taxon>Bacillota</taxon>
        <taxon>Bacilli</taxon>
        <taxon>Lactobacillales</taxon>
        <taxon>Lactobacillaceae</taxon>
        <taxon>Lacticaseibacillus</taxon>
    </lineage>
</organism>
<name>A0A4Q1U6E8_9LACO</name>
<feature type="transmembrane region" description="Helical" evidence="1">
    <location>
        <begin position="74"/>
        <end position="90"/>
    </location>
</feature>
<dbReference type="AlphaFoldDB" id="A0A4Q1U6E8"/>
<protein>
    <recommendedName>
        <fullName evidence="4">HXXEE domain-containing protein</fullName>
    </recommendedName>
</protein>
<dbReference type="EMBL" id="MSSM01000008">
    <property type="protein sequence ID" value="RXT27239.1"/>
    <property type="molecule type" value="Genomic_DNA"/>
</dbReference>
<feature type="transmembrane region" description="Helical" evidence="1">
    <location>
        <begin position="47"/>
        <end position="68"/>
    </location>
</feature>
<dbReference type="Pfam" id="PF13787">
    <property type="entry name" value="HXXEE"/>
    <property type="match status" value="1"/>
</dbReference>
<comment type="caution">
    <text evidence="2">The sequence shown here is derived from an EMBL/GenBank/DDBJ whole genome shotgun (WGS) entry which is preliminary data.</text>
</comment>